<dbReference type="InterPro" id="IPR036640">
    <property type="entry name" value="ABC1_TM_sf"/>
</dbReference>
<feature type="domain" description="ABC transmembrane type-1" evidence="10">
    <location>
        <begin position="20"/>
        <end position="297"/>
    </location>
</feature>
<dbReference type="Pfam" id="PF00005">
    <property type="entry name" value="ABC_tran"/>
    <property type="match status" value="2"/>
</dbReference>
<evidence type="ECO:0000256" key="2">
    <source>
        <dbReference type="ARBA" id="ARBA00022692"/>
    </source>
</evidence>
<evidence type="ECO:0000256" key="3">
    <source>
        <dbReference type="ARBA" id="ARBA00022741"/>
    </source>
</evidence>
<dbReference type="Proteomes" id="UP000319516">
    <property type="component" value="Unassembled WGS sequence"/>
</dbReference>
<dbReference type="InterPro" id="IPR014223">
    <property type="entry name" value="ABC_CydC/D"/>
</dbReference>
<protein>
    <submittedName>
        <fullName evidence="11">ATP-binding cassette subfamily C protein CydCD</fullName>
    </submittedName>
</protein>
<feature type="transmembrane region" description="Helical" evidence="8">
    <location>
        <begin position="714"/>
        <end position="734"/>
    </location>
</feature>
<accession>A0A542YND4</accession>
<proteinExistence type="predicted"/>
<feature type="transmembrane region" description="Helical" evidence="8">
    <location>
        <begin position="235"/>
        <end position="255"/>
    </location>
</feature>
<evidence type="ECO:0000313" key="11">
    <source>
        <dbReference type="EMBL" id="TQL49571.1"/>
    </source>
</evidence>
<dbReference type="OrthoDB" id="3237158at2"/>
<dbReference type="PANTHER" id="PTHR24221:SF590">
    <property type="entry name" value="COMPONENT LINKED WITH THE ASSEMBLY OF CYTOCHROME' TRANSPORT TRANSMEMBRANE ATP-BINDING PROTEIN ABC TRANSPORTER CYDD-RELATED"/>
    <property type="match status" value="1"/>
</dbReference>
<keyword evidence="3" id="KW-0547">Nucleotide-binding</keyword>
<feature type="transmembrane region" description="Helical" evidence="8">
    <location>
        <begin position="155"/>
        <end position="173"/>
    </location>
</feature>
<dbReference type="RefSeq" id="WP_141783816.1">
    <property type="nucleotide sequence ID" value="NZ_BAAAIK010000003.1"/>
</dbReference>
<dbReference type="InterPro" id="IPR039421">
    <property type="entry name" value="Type_1_exporter"/>
</dbReference>
<feature type="compositionally biased region" description="Low complexity" evidence="7">
    <location>
        <begin position="903"/>
        <end position="919"/>
    </location>
</feature>
<evidence type="ECO:0000313" key="12">
    <source>
        <dbReference type="Proteomes" id="UP000319516"/>
    </source>
</evidence>
<sequence length="1152" mass="118902">MRPFDPALLRAVPAARRPVAALGALGTAGGLLAVGQALLVAWLVTAVATGGPLRVPALALLGVVLARGLLAALAERVTASAGQRVSAAVRRQLLRRWLTVPEELRPAPEVALTRATEGAGSLEPYVGRYLPALVTAAVVPVLAVVTLAVVDVWSALVVVLTLPLMPLFAALIGKHTQDETEKRWAALTTLSGHFLDVVRGLPTLVNYGRAEHQAGIVAEVGERHRRATVRTLRTAFLSTAALELLATISVAMVAVGVGLRLAVGWVDLQVALTAILLAPEAYWPVRRVGAEFHNAADGAAALEAMGDDLGGFAASGAGDPRDDAPAGDGGRAVAAGCAVVGWRHVVPGAPVSVEGVRFAHPGRAAVLDGLSLHTPVGPGLTALTGASGAGKSTLLDVLAGLHLPGTGSVTVPGDVHYARQRPLLVPGTVRDNLLLAAPNVTDGETVFALTAVGLWPALAAREGLDTVLGDDGFGLSAGQRARLSLARARLASAPVLLLDEPTAHVAARDKPRLHEVILELAEHRRVVVATHDTALAGMAHDHWSLLPSAEGDHEAARPDVRTGMETARSDVRTGVEAARSDVRTGMETARSDVRSGRRVLWAGLLGGLSTGCGVALTAASGWLIVQASFQPVILTLLVAIVGVRAFGIGRPLLRYAERVVSHDIALADLAWRRSRAYDRLIPLTPARLGRRSRADVLTAVVQDLDDVADRTVRVTVPLLAAAFASGLAVLVLLFVLPTAAPVLALGTLAAFAVGRLGQRLEAAAHRALVTARGRVHAEATAVAGQLSAYRAVVADPGTALTPLDSATTAQAAAVRRAASARAVATGLAWLVLGATATTVAWQAGTAFAAGTLSAPFAALVALTPLALADTWTGLPEVFGARARAAAAATRLEDVLAQEPAVVDPRPAASADSSATAPAARPRHTAVSAELSGVTARWAEEGPIDLAALDLCAAPGSRVLLTGPNGAGKSTALAVLARHLDALSGSYRQDGTEVNALPLAHTRSTLAVVDDEPHVFAGTVRANLLLARPDATDEEVCRALAAAGLRGWLDAHRGGLDATLTGLSGGERTRLAIARAILSDRPVLLLDEPTAHLDRPTARSVLHDLVTSAPDRAVVMVSHEPVLVLSPDTTWDVLQLERPDAPGPVAEHRALVG</sequence>
<dbReference type="GO" id="GO:0045454">
    <property type="term" value="P:cell redox homeostasis"/>
    <property type="evidence" value="ECO:0007669"/>
    <property type="project" value="InterPro"/>
</dbReference>
<feature type="transmembrane region" description="Helical" evidence="8">
    <location>
        <begin position="822"/>
        <end position="841"/>
    </location>
</feature>
<dbReference type="Pfam" id="PF00664">
    <property type="entry name" value="ABC_membrane"/>
    <property type="match status" value="1"/>
</dbReference>
<comment type="subcellular location">
    <subcellularLocation>
        <location evidence="1">Cell membrane</location>
        <topology evidence="1">Multi-pass membrane protein</topology>
    </subcellularLocation>
</comment>
<dbReference type="PANTHER" id="PTHR24221">
    <property type="entry name" value="ATP-BINDING CASSETTE SUB-FAMILY B"/>
    <property type="match status" value="1"/>
</dbReference>
<keyword evidence="2 8" id="KW-0812">Transmembrane</keyword>
<keyword evidence="6 8" id="KW-0472">Membrane</keyword>
<dbReference type="SMART" id="SM00382">
    <property type="entry name" value="AAA"/>
    <property type="match status" value="2"/>
</dbReference>
<dbReference type="PROSITE" id="PS50893">
    <property type="entry name" value="ABC_TRANSPORTER_2"/>
    <property type="match status" value="2"/>
</dbReference>
<feature type="transmembrane region" description="Helical" evidence="8">
    <location>
        <begin position="129"/>
        <end position="149"/>
    </location>
</feature>
<feature type="domain" description="ABC transporter" evidence="9">
    <location>
        <begin position="928"/>
        <end position="1151"/>
    </location>
</feature>
<evidence type="ECO:0000256" key="5">
    <source>
        <dbReference type="ARBA" id="ARBA00022989"/>
    </source>
</evidence>
<dbReference type="Gene3D" id="1.20.1560.10">
    <property type="entry name" value="ABC transporter type 1, transmembrane domain"/>
    <property type="match status" value="2"/>
</dbReference>
<dbReference type="CDD" id="cd18584">
    <property type="entry name" value="ABC_6TM_AarD_CydD"/>
    <property type="match status" value="1"/>
</dbReference>
<dbReference type="NCBIfam" id="TIGR02868">
    <property type="entry name" value="CydC"/>
    <property type="match status" value="1"/>
</dbReference>
<organism evidence="11 12">
    <name type="scientific">Ornithinicoccus hortensis</name>
    <dbReference type="NCBI Taxonomy" id="82346"/>
    <lineage>
        <taxon>Bacteria</taxon>
        <taxon>Bacillati</taxon>
        <taxon>Actinomycetota</taxon>
        <taxon>Actinomycetes</taxon>
        <taxon>Micrococcales</taxon>
        <taxon>Intrasporangiaceae</taxon>
        <taxon>Ornithinicoccus</taxon>
    </lineage>
</organism>
<evidence type="ECO:0000256" key="1">
    <source>
        <dbReference type="ARBA" id="ARBA00004651"/>
    </source>
</evidence>
<dbReference type="GO" id="GO:0034775">
    <property type="term" value="P:glutathione transmembrane transport"/>
    <property type="evidence" value="ECO:0007669"/>
    <property type="project" value="InterPro"/>
</dbReference>
<feature type="region of interest" description="Disordered" evidence="7">
    <location>
        <begin position="902"/>
        <end position="923"/>
    </location>
</feature>
<feature type="transmembrane region" description="Helical" evidence="8">
    <location>
        <begin position="55"/>
        <end position="74"/>
    </location>
</feature>
<keyword evidence="5 8" id="KW-1133">Transmembrane helix</keyword>
<evidence type="ECO:0000259" key="10">
    <source>
        <dbReference type="PROSITE" id="PS50929"/>
    </source>
</evidence>
<dbReference type="InterPro" id="IPR014216">
    <property type="entry name" value="ABC_transptr_CydD"/>
</dbReference>
<dbReference type="InterPro" id="IPR011527">
    <property type="entry name" value="ABC1_TM_dom"/>
</dbReference>
<evidence type="ECO:0000256" key="4">
    <source>
        <dbReference type="ARBA" id="ARBA00022840"/>
    </source>
</evidence>
<dbReference type="SUPFAM" id="SSF52540">
    <property type="entry name" value="P-loop containing nucleoside triphosphate hydrolases"/>
    <property type="match status" value="2"/>
</dbReference>
<evidence type="ECO:0000256" key="6">
    <source>
        <dbReference type="ARBA" id="ARBA00023136"/>
    </source>
</evidence>
<gene>
    <name evidence="11" type="ORF">FB467_0646</name>
</gene>
<feature type="transmembrane region" description="Helical" evidence="8">
    <location>
        <begin position="21"/>
        <end position="43"/>
    </location>
</feature>
<comment type="caution">
    <text evidence="11">The sequence shown here is derived from an EMBL/GenBank/DDBJ whole genome shotgun (WGS) entry which is preliminary data.</text>
</comment>
<feature type="transmembrane region" description="Helical" evidence="8">
    <location>
        <begin position="261"/>
        <end position="278"/>
    </location>
</feature>
<dbReference type="GO" id="GO:0005886">
    <property type="term" value="C:plasma membrane"/>
    <property type="evidence" value="ECO:0007669"/>
    <property type="project" value="UniProtKB-SubCell"/>
</dbReference>
<evidence type="ECO:0000259" key="9">
    <source>
        <dbReference type="PROSITE" id="PS50893"/>
    </source>
</evidence>
<dbReference type="InterPro" id="IPR003439">
    <property type="entry name" value="ABC_transporter-like_ATP-bd"/>
</dbReference>
<dbReference type="NCBIfam" id="TIGR02857">
    <property type="entry name" value="CydD"/>
    <property type="match status" value="1"/>
</dbReference>
<dbReference type="GO" id="GO:0140359">
    <property type="term" value="F:ABC-type transporter activity"/>
    <property type="evidence" value="ECO:0007669"/>
    <property type="project" value="InterPro"/>
</dbReference>
<dbReference type="InterPro" id="IPR017871">
    <property type="entry name" value="ABC_transporter-like_CS"/>
</dbReference>
<feature type="transmembrane region" description="Helical" evidence="8">
    <location>
        <begin position="740"/>
        <end position="757"/>
    </location>
</feature>
<keyword evidence="4 11" id="KW-0067">ATP-binding</keyword>
<dbReference type="GO" id="GO:0016887">
    <property type="term" value="F:ATP hydrolysis activity"/>
    <property type="evidence" value="ECO:0007669"/>
    <property type="project" value="InterPro"/>
</dbReference>
<feature type="domain" description="ABC transmembrane type-1" evidence="10">
    <location>
        <begin position="600"/>
        <end position="883"/>
    </location>
</feature>
<name>A0A542YND4_9MICO</name>
<feature type="domain" description="ABC transporter" evidence="9">
    <location>
        <begin position="351"/>
        <end position="573"/>
    </location>
</feature>
<feature type="transmembrane region" description="Helical" evidence="8">
    <location>
        <begin position="629"/>
        <end position="648"/>
    </location>
</feature>
<dbReference type="SUPFAM" id="SSF90123">
    <property type="entry name" value="ABC transporter transmembrane region"/>
    <property type="match status" value="2"/>
</dbReference>
<evidence type="ECO:0000256" key="8">
    <source>
        <dbReference type="SAM" id="Phobius"/>
    </source>
</evidence>
<dbReference type="GO" id="GO:0005524">
    <property type="term" value="F:ATP binding"/>
    <property type="evidence" value="ECO:0007669"/>
    <property type="project" value="UniProtKB-KW"/>
</dbReference>
<dbReference type="InterPro" id="IPR003593">
    <property type="entry name" value="AAA+_ATPase"/>
</dbReference>
<dbReference type="AlphaFoldDB" id="A0A542YND4"/>
<dbReference type="PROSITE" id="PS50929">
    <property type="entry name" value="ABC_TM1F"/>
    <property type="match status" value="2"/>
</dbReference>
<keyword evidence="12" id="KW-1185">Reference proteome</keyword>
<feature type="transmembrane region" description="Helical" evidence="8">
    <location>
        <begin position="599"/>
        <end position="623"/>
    </location>
</feature>
<dbReference type="EMBL" id="VFOP01000001">
    <property type="protein sequence ID" value="TQL49571.1"/>
    <property type="molecule type" value="Genomic_DNA"/>
</dbReference>
<evidence type="ECO:0000256" key="7">
    <source>
        <dbReference type="SAM" id="MobiDB-lite"/>
    </source>
</evidence>
<dbReference type="InterPro" id="IPR027417">
    <property type="entry name" value="P-loop_NTPase"/>
</dbReference>
<dbReference type="GO" id="GO:0042883">
    <property type="term" value="P:cysteine transport"/>
    <property type="evidence" value="ECO:0007669"/>
    <property type="project" value="InterPro"/>
</dbReference>
<dbReference type="Gene3D" id="3.40.50.300">
    <property type="entry name" value="P-loop containing nucleotide triphosphate hydrolases"/>
    <property type="match status" value="2"/>
</dbReference>
<reference evidence="11 12" key="1">
    <citation type="submission" date="2019-06" db="EMBL/GenBank/DDBJ databases">
        <title>Sequencing the genomes of 1000 actinobacteria strains.</title>
        <authorList>
            <person name="Klenk H.-P."/>
        </authorList>
    </citation>
    <scope>NUCLEOTIDE SEQUENCE [LARGE SCALE GENOMIC DNA]</scope>
    <source>
        <strain evidence="11 12">DSM 12335</strain>
    </source>
</reference>
<dbReference type="PROSITE" id="PS00211">
    <property type="entry name" value="ABC_TRANSPORTER_1"/>
    <property type="match status" value="1"/>
</dbReference>